<keyword evidence="2" id="KW-1185">Reference proteome</keyword>
<gene>
    <name evidence="1" type="ORF">GXW76_08205</name>
</gene>
<accession>A0A9X9WVH5</accession>
<sequence length="106" mass="11776">MSAARVSRRPVIVVAYDARDAFAEVIYFIAIRRRGQQLPLVEIGDEGPIEPIDLLRRMRGCGDILPGSVGDAVHGILEDIYRGEPPRYRNTYAAAARRLIEAEALV</sequence>
<comment type="caution">
    <text evidence="1">The sequence shown here is derived from an EMBL/GenBank/DDBJ whole genome shotgun (WGS) entry which is preliminary data.</text>
</comment>
<dbReference type="RefSeq" id="WP_211861524.1">
    <property type="nucleotide sequence ID" value="NZ_JAAEDM010000015.1"/>
</dbReference>
<reference evidence="1" key="2">
    <citation type="journal article" date="2021" name="Syst. Appl. Microbiol.">
        <title>Roseomonas hellenica sp. nov., isolated from roots of wild-growing Alkanna tinctoria.</title>
        <authorList>
            <person name="Rat A."/>
            <person name="Naranjo H.D."/>
            <person name="Lebbe L."/>
            <person name="Cnockaert M."/>
            <person name="Krigas N."/>
            <person name="Grigoriadou K."/>
            <person name="Maloupa E."/>
            <person name="Willems A."/>
        </authorList>
    </citation>
    <scope>NUCLEOTIDE SEQUENCE</scope>
    <source>
        <strain evidence="1">LMG 31231</strain>
    </source>
</reference>
<proteinExistence type="predicted"/>
<dbReference type="Proteomes" id="UP001138751">
    <property type="component" value="Unassembled WGS sequence"/>
</dbReference>
<protein>
    <submittedName>
        <fullName evidence="1">Uncharacterized protein</fullName>
    </submittedName>
</protein>
<dbReference type="AlphaFoldDB" id="A0A9X9WVH5"/>
<reference evidence="1" key="1">
    <citation type="submission" date="2020-01" db="EMBL/GenBank/DDBJ databases">
        <authorList>
            <person name="Rat A."/>
        </authorList>
    </citation>
    <scope>NUCLEOTIDE SEQUENCE</scope>
    <source>
        <strain evidence="1">LMG 31231</strain>
    </source>
</reference>
<evidence type="ECO:0000313" key="2">
    <source>
        <dbReference type="Proteomes" id="UP001138751"/>
    </source>
</evidence>
<name>A0A9X9WVH5_9PROT</name>
<dbReference type="EMBL" id="JAAEDM010000015">
    <property type="protein sequence ID" value="MBR0671154.1"/>
    <property type="molecule type" value="Genomic_DNA"/>
</dbReference>
<organism evidence="1 2">
    <name type="scientific">Neoroseomonas soli</name>
    <dbReference type="NCBI Taxonomy" id="1081025"/>
    <lineage>
        <taxon>Bacteria</taxon>
        <taxon>Pseudomonadati</taxon>
        <taxon>Pseudomonadota</taxon>
        <taxon>Alphaproteobacteria</taxon>
        <taxon>Acetobacterales</taxon>
        <taxon>Acetobacteraceae</taxon>
        <taxon>Neoroseomonas</taxon>
    </lineage>
</organism>
<evidence type="ECO:0000313" key="1">
    <source>
        <dbReference type="EMBL" id="MBR0671154.1"/>
    </source>
</evidence>